<evidence type="ECO:0000313" key="8">
    <source>
        <dbReference type="Proteomes" id="UP000067625"/>
    </source>
</evidence>
<reference evidence="7 8" key="2">
    <citation type="journal article" date="2016" name="Int. J. Syst. Evol. Microbiol.">
        <title>Bacillus gobiensis sp. nov., isolated from a soil sample.</title>
        <authorList>
            <person name="Liu B."/>
            <person name="Liu G.H."/>
            <person name="Cetin S."/>
            <person name="Schumann P."/>
            <person name="Pan Z.Z."/>
            <person name="Chen Q.Q."/>
        </authorList>
    </citation>
    <scope>NUCLEOTIDE SEQUENCE [LARGE SCALE GENOMIC DNA]</scope>
    <source>
        <strain evidence="7 8">FJAT-4402</strain>
    </source>
</reference>
<feature type="transmembrane region" description="Helical" evidence="6">
    <location>
        <begin position="66"/>
        <end position="84"/>
    </location>
</feature>
<keyword evidence="4 6" id="KW-1133">Transmembrane helix</keyword>
<dbReference type="STRING" id="1441095.AM592_05860"/>
<organism evidence="7 8">
    <name type="scientific">Bacillus gobiensis</name>
    <dbReference type="NCBI Taxonomy" id="1441095"/>
    <lineage>
        <taxon>Bacteria</taxon>
        <taxon>Bacillati</taxon>
        <taxon>Bacillota</taxon>
        <taxon>Bacilli</taxon>
        <taxon>Bacillales</taxon>
        <taxon>Bacillaceae</taxon>
        <taxon>Bacillus</taxon>
    </lineage>
</organism>
<dbReference type="PATRIC" id="fig|1441095.3.peg.1278"/>
<dbReference type="AlphaFoldDB" id="A0A0M4FWC0"/>
<protein>
    <recommendedName>
        <fullName evidence="9">Iron export ABC transporter permease subunit FetB</fullName>
    </recommendedName>
</protein>
<evidence type="ECO:0000256" key="6">
    <source>
        <dbReference type="SAM" id="Phobius"/>
    </source>
</evidence>
<sequence length="258" mass="28826">MTNGVIEIELWRLAAAYLFVVFLVAVVKWRGVKREKLIILATLRMTIQLSLVGYVLAYIFERPNPFVTVIVILCMLAFAVYTIFQQVDPINKQLKKVIILSMFTGPLVALFYFQFVVIHLEPWYDPRYFITIGGMVIGGAMTGITLAIKRLMEGMKSERRYVEAALMLGATPEKSMKTIVNSAFDSAILPTINSMLGMGIIFLPGMMTGQILSGTSPLLSIQYQIAILLGILGGVSISTFLFLQLAKKAFFNEHKQLL</sequence>
<dbReference type="InterPro" id="IPR005226">
    <property type="entry name" value="UPF0014_fam"/>
</dbReference>
<comment type="similarity">
    <text evidence="2">Belongs to the UPF0014 family.</text>
</comment>
<comment type="subcellular location">
    <subcellularLocation>
        <location evidence="1">Membrane</location>
        <topology evidence="1">Multi-pass membrane protein</topology>
    </subcellularLocation>
</comment>
<evidence type="ECO:0000256" key="1">
    <source>
        <dbReference type="ARBA" id="ARBA00004141"/>
    </source>
</evidence>
<proteinExistence type="inferred from homology"/>
<feature type="transmembrane region" description="Helical" evidence="6">
    <location>
        <begin position="223"/>
        <end position="246"/>
    </location>
</feature>
<evidence type="ECO:0008006" key="9">
    <source>
        <dbReference type="Google" id="ProtNLM"/>
    </source>
</evidence>
<dbReference type="RefSeq" id="WP_053602925.1">
    <property type="nucleotide sequence ID" value="NZ_CP012600.1"/>
</dbReference>
<feature type="transmembrane region" description="Helical" evidence="6">
    <location>
        <begin position="96"/>
        <end position="116"/>
    </location>
</feature>
<reference evidence="8" key="1">
    <citation type="submission" date="2015-08" db="EMBL/GenBank/DDBJ databases">
        <title>Genome sequencing project for genomic taxonomy and phylogenomics of Bacillus-like bacteria.</title>
        <authorList>
            <person name="Liu B."/>
            <person name="Wang J."/>
            <person name="Zhu Y."/>
            <person name="Liu G."/>
            <person name="Chen Q."/>
            <person name="Chen Z."/>
            <person name="Lan J."/>
            <person name="Che J."/>
            <person name="Ge C."/>
            <person name="Shi H."/>
            <person name="Pan Z."/>
            <person name="Liu X."/>
        </authorList>
    </citation>
    <scope>NUCLEOTIDE SEQUENCE [LARGE SCALE GENOMIC DNA]</scope>
    <source>
        <strain evidence="8">FJAT-4402</strain>
    </source>
</reference>
<dbReference type="Pfam" id="PF03649">
    <property type="entry name" value="UPF0014"/>
    <property type="match status" value="1"/>
</dbReference>
<dbReference type="PANTHER" id="PTHR30028">
    <property type="entry name" value="UPF0014 INNER MEMBRANE PROTEIN YBBM-RELATED"/>
    <property type="match status" value="1"/>
</dbReference>
<name>A0A0M4FWC0_9BACI</name>
<keyword evidence="3 6" id="KW-0812">Transmembrane</keyword>
<evidence type="ECO:0000256" key="4">
    <source>
        <dbReference type="ARBA" id="ARBA00022989"/>
    </source>
</evidence>
<feature type="transmembrane region" description="Helical" evidence="6">
    <location>
        <begin position="128"/>
        <end position="148"/>
    </location>
</feature>
<evidence type="ECO:0000256" key="3">
    <source>
        <dbReference type="ARBA" id="ARBA00022692"/>
    </source>
</evidence>
<dbReference type="OrthoDB" id="9791807at2"/>
<accession>A0A0M4FWC0</accession>
<dbReference type="PANTHER" id="PTHR30028:SF0">
    <property type="entry name" value="PROTEIN ALUMINUM SENSITIVE 3"/>
    <property type="match status" value="1"/>
</dbReference>
<evidence type="ECO:0000313" key="7">
    <source>
        <dbReference type="EMBL" id="ALC81175.1"/>
    </source>
</evidence>
<keyword evidence="5 6" id="KW-0472">Membrane</keyword>
<dbReference type="GO" id="GO:0005886">
    <property type="term" value="C:plasma membrane"/>
    <property type="evidence" value="ECO:0007669"/>
    <property type="project" value="TreeGrafter"/>
</dbReference>
<feature type="transmembrane region" description="Helical" evidence="6">
    <location>
        <begin position="12"/>
        <end position="30"/>
    </location>
</feature>
<feature type="transmembrane region" description="Helical" evidence="6">
    <location>
        <begin position="37"/>
        <end position="60"/>
    </location>
</feature>
<dbReference type="EMBL" id="CP012600">
    <property type="protein sequence ID" value="ALC81175.1"/>
    <property type="molecule type" value="Genomic_DNA"/>
</dbReference>
<gene>
    <name evidence="7" type="ORF">AM592_05860</name>
</gene>
<evidence type="ECO:0000256" key="5">
    <source>
        <dbReference type="ARBA" id="ARBA00023136"/>
    </source>
</evidence>
<feature type="transmembrane region" description="Helical" evidence="6">
    <location>
        <begin position="183"/>
        <end position="203"/>
    </location>
</feature>
<keyword evidence="8" id="KW-1185">Reference proteome</keyword>
<dbReference type="Proteomes" id="UP000067625">
    <property type="component" value="Chromosome"/>
</dbReference>
<evidence type="ECO:0000256" key="2">
    <source>
        <dbReference type="ARBA" id="ARBA00005268"/>
    </source>
</evidence>